<feature type="region of interest" description="Disordered" evidence="5">
    <location>
        <begin position="1"/>
        <end position="54"/>
    </location>
</feature>
<gene>
    <name evidence="7" type="primary">Ccdc96</name>
    <name evidence="7" type="ORF">UROIND_R01137</name>
</gene>
<feature type="non-terminal residue" evidence="7">
    <location>
        <position position="337"/>
    </location>
</feature>
<dbReference type="EMBL" id="WBNH01004677">
    <property type="protein sequence ID" value="NXX78529.1"/>
    <property type="molecule type" value="Genomic_DNA"/>
</dbReference>
<sequence length="337" mass="38037">AGGGAGGAQGPAAPAAPGGAERGSSGAAAEQRDVPEESEEELPERHRRLAAEQEPLRLTIARLELRLGQGLRRGESRPPAAPGADWPRLYAQQLLQLREERERLAESCPERAAALRRDAEKRRAEAERAAFQARERAAAAQVDRIPAAEQAEEEQVREARAKNIRLKQEIQILETVLKAHGKVVESQQLMDFEHMKKENQKHREKIDISNEILKLRKKILTAEHILSHVKEKLHFMEAENKGKKVELMNIEVALSQKRDLLTKAKQARDRLRRKNVQLQQKCGLLGHEVLLGDFEEKADTAEQLSQRLEMLQQRHAALVLACWRLQKKIKEASSHLL</sequence>
<evidence type="ECO:0000259" key="6">
    <source>
        <dbReference type="Pfam" id="PF13870"/>
    </source>
</evidence>
<dbReference type="AlphaFoldDB" id="A0A852KMN0"/>
<dbReference type="PANTHER" id="PTHR15654">
    <property type="entry name" value="COILED-COIL DOMAIN-CONTAINING PROTEIN 113-RELATED"/>
    <property type="match status" value="1"/>
</dbReference>
<dbReference type="InterPro" id="IPR051885">
    <property type="entry name" value="CC_CF"/>
</dbReference>
<protein>
    <submittedName>
        <fullName evidence="7">CCD96 protein</fullName>
    </submittedName>
</protein>
<dbReference type="OrthoDB" id="10254794at2759"/>
<proteinExistence type="predicted"/>
<evidence type="ECO:0000256" key="3">
    <source>
        <dbReference type="ARBA" id="ARBA00023273"/>
    </source>
</evidence>
<accession>A0A852KMN0</accession>
<dbReference type="GO" id="GO:0005930">
    <property type="term" value="C:axoneme"/>
    <property type="evidence" value="ECO:0007669"/>
    <property type="project" value="TreeGrafter"/>
</dbReference>
<dbReference type="PANTHER" id="PTHR15654:SF1">
    <property type="entry name" value="COILED-COIL DOMAIN-CONTAINING PROTEIN 96"/>
    <property type="match status" value="1"/>
</dbReference>
<evidence type="ECO:0000313" key="8">
    <source>
        <dbReference type="Proteomes" id="UP000654395"/>
    </source>
</evidence>
<dbReference type="GO" id="GO:0060271">
    <property type="term" value="P:cilium assembly"/>
    <property type="evidence" value="ECO:0007669"/>
    <property type="project" value="TreeGrafter"/>
</dbReference>
<keyword evidence="2 4" id="KW-0175">Coiled coil</keyword>
<evidence type="ECO:0000256" key="1">
    <source>
        <dbReference type="ARBA" id="ARBA00004138"/>
    </source>
</evidence>
<organism evidence="7 8">
    <name type="scientific">Urocolius indicus</name>
    <name type="common">Red-faced mousebird</name>
    <name type="synonym">Colius indicus</name>
    <dbReference type="NCBI Taxonomy" id="458196"/>
    <lineage>
        <taxon>Eukaryota</taxon>
        <taxon>Metazoa</taxon>
        <taxon>Chordata</taxon>
        <taxon>Craniata</taxon>
        <taxon>Vertebrata</taxon>
        <taxon>Euteleostomi</taxon>
        <taxon>Archelosauria</taxon>
        <taxon>Archosauria</taxon>
        <taxon>Dinosauria</taxon>
        <taxon>Saurischia</taxon>
        <taxon>Theropoda</taxon>
        <taxon>Coelurosauria</taxon>
        <taxon>Aves</taxon>
        <taxon>Neognathae</taxon>
        <taxon>Neoaves</taxon>
        <taxon>Telluraves</taxon>
        <taxon>Coraciimorphae</taxon>
        <taxon>Coliiformes</taxon>
        <taxon>Coliidae</taxon>
        <taxon>Urocolius</taxon>
    </lineage>
</organism>
<feature type="coiled-coil region" evidence="4">
    <location>
        <begin position="250"/>
        <end position="321"/>
    </location>
</feature>
<dbReference type="Proteomes" id="UP000654395">
    <property type="component" value="Unassembled WGS sequence"/>
</dbReference>
<reference evidence="7" key="1">
    <citation type="submission" date="2020-02" db="EMBL/GenBank/DDBJ databases">
        <title>Bird 10,000 Genomes (B10K) Project - Family phase.</title>
        <authorList>
            <person name="Zhang G."/>
        </authorList>
    </citation>
    <scope>NUCLEOTIDE SEQUENCE</scope>
    <source>
        <strain evidence="7">B10K-DU-030-59</strain>
    </source>
</reference>
<feature type="domain" description="CCDC113/CCDC96 coiled-coil" evidence="6">
    <location>
        <begin position="150"/>
        <end position="319"/>
    </location>
</feature>
<evidence type="ECO:0000256" key="2">
    <source>
        <dbReference type="ARBA" id="ARBA00023054"/>
    </source>
</evidence>
<comment type="caution">
    <text evidence="7">The sequence shown here is derived from an EMBL/GenBank/DDBJ whole genome shotgun (WGS) entry which is preliminary data.</text>
</comment>
<dbReference type="GO" id="GO:0036064">
    <property type="term" value="C:ciliary basal body"/>
    <property type="evidence" value="ECO:0007669"/>
    <property type="project" value="TreeGrafter"/>
</dbReference>
<evidence type="ECO:0000313" key="7">
    <source>
        <dbReference type="EMBL" id="NXX78529.1"/>
    </source>
</evidence>
<dbReference type="InterPro" id="IPR025254">
    <property type="entry name" value="CCDC113/CCDC96_CC"/>
</dbReference>
<keyword evidence="8" id="KW-1185">Reference proteome</keyword>
<evidence type="ECO:0000256" key="5">
    <source>
        <dbReference type="SAM" id="MobiDB-lite"/>
    </source>
</evidence>
<keyword evidence="3" id="KW-0966">Cell projection</keyword>
<evidence type="ECO:0000256" key="4">
    <source>
        <dbReference type="SAM" id="Coils"/>
    </source>
</evidence>
<dbReference type="Pfam" id="PF13870">
    <property type="entry name" value="CCDC113_CCDC96_CC"/>
    <property type="match status" value="1"/>
</dbReference>
<feature type="compositionally biased region" description="Low complexity" evidence="5">
    <location>
        <begin position="10"/>
        <end position="29"/>
    </location>
</feature>
<comment type="subcellular location">
    <subcellularLocation>
        <location evidence="1">Cell projection</location>
        <location evidence="1">Cilium</location>
    </subcellularLocation>
</comment>
<name>A0A852KMN0_UROIN</name>
<feature type="coiled-coil region" evidence="4">
    <location>
        <begin position="116"/>
        <end position="176"/>
    </location>
</feature>
<feature type="non-terminal residue" evidence="7">
    <location>
        <position position="1"/>
    </location>
</feature>